<name>A0A816A4R4_9BILA</name>
<evidence type="ECO:0000313" key="3">
    <source>
        <dbReference type="Proteomes" id="UP000663829"/>
    </source>
</evidence>
<feature type="domain" description="Mutator-like transposase" evidence="1">
    <location>
        <begin position="13"/>
        <end position="228"/>
    </location>
</feature>
<feature type="non-terminal residue" evidence="2">
    <location>
        <position position="1"/>
    </location>
</feature>
<comment type="caution">
    <text evidence="2">The sequence shown here is derived from an EMBL/GenBank/DDBJ whole genome shotgun (WGS) entry which is preliminary data.</text>
</comment>
<accession>A0A816A4R4</accession>
<dbReference type="InterPro" id="IPR049012">
    <property type="entry name" value="Mutator_transp_dom"/>
</dbReference>
<dbReference type="Pfam" id="PF20700">
    <property type="entry name" value="Mutator"/>
    <property type="match status" value="1"/>
</dbReference>
<dbReference type="Proteomes" id="UP000663829">
    <property type="component" value="Unassembled WGS sequence"/>
</dbReference>
<protein>
    <recommendedName>
        <fullName evidence="1">Mutator-like transposase domain-containing protein</fullName>
    </recommendedName>
</protein>
<dbReference type="AlphaFoldDB" id="A0A816A4R4"/>
<keyword evidence="3" id="KW-1185">Reference proteome</keyword>
<evidence type="ECO:0000313" key="2">
    <source>
        <dbReference type="EMBL" id="CAF1593292.1"/>
    </source>
</evidence>
<organism evidence="2 3">
    <name type="scientific">Didymodactylos carnosus</name>
    <dbReference type="NCBI Taxonomy" id="1234261"/>
    <lineage>
        <taxon>Eukaryota</taxon>
        <taxon>Metazoa</taxon>
        <taxon>Spiralia</taxon>
        <taxon>Gnathifera</taxon>
        <taxon>Rotifera</taxon>
        <taxon>Eurotatoria</taxon>
        <taxon>Bdelloidea</taxon>
        <taxon>Philodinida</taxon>
        <taxon>Philodinidae</taxon>
        <taxon>Didymodactylos</taxon>
    </lineage>
</organism>
<sequence>ILRDICFEGVHIAGVDRGGLYKLFGIMNIPPPVDEDHYTHLDKYILPFVTQCENESMKNAVKSGDTTDLTVSGDGSWQKRSFSSVHGVSTIISSNTPAKIIDTICYPKKCSICQGALSINHSDKEKYKHIIKNHVCEANFIGSDIYIGDGDSKIMPRLREVPQYDNVEIQKIEDINHWSKKMLNRLEKIKNELKDTIIDGKKGTGGRGRMTKAISENKTNLEMMVKRTWGIYKHKASTNEEPYHEWYDPKCCGYWKSLQLGKNG</sequence>
<dbReference type="EMBL" id="CAJNOQ010034115">
    <property type="protein sequence ID" value="CAF1593292.1"/>
    <property type="molecule type" value="Genomic_DNA"/>
</dbReference>
<proteinExistence type="predicted"/>
<reference evidence="2" key="1">
    <citation type="submission" date="2021-02" db="EMBL/GenBank/DDBJ databases">
        <authorList>
            <person name="Nowell W R."/>
        </authorList>
    </citation>
    <scope>NUCLEOTIDE SEQUENCE</scope>
</reference>
<gene>
    <name evidence="2" type="ORF">GPM918_LOCUS41906</name>
</gene>
<evidence type="ECO:0000259" key="1">
    <source>
        <dbReference type="Pfam" id="PF20700"/>
    </source>
</evidence>